<reference evidence="2 3" key="1">
    <citation type="submission" date="2020-08" db="EMBL/GenBank/DDBJ databases">
        <title>Sequencing the genomes of 1000 actinobacteria strains.</title>
        <authorList>
            <person name="Klenk H.-P."/>
        </authorList>
    </citation>
    <scope>NUCLEOTIDE SEQUENCE [LARGE SCALE GENOMIC DNA]</scope>
    <source>
        <strain evidence="2 3">DSM 43768</strain>
    </source>
</reference>
<dbReference type="EMBL" id="JACHMI010000001">
    <property type="protein sequence ID" value="MBB6551061.1"/>
    <property type="molecule type" value="Genomic_DNA"/>
</dbReference>
<feature type="chain" id="PRO_5039721571" description="Lipocalin-like domain-containing protein" evidence="1">
    <location>
        <begin position="21"/>
        <end position="166"/>
    </location>
</feature>
<sequence length="166" mass="17620">MKHVILNRIAVLALALTAVSCGYGNPVPGGLTGLAVNADGQVTMVAAWCGRAPDGVVVYRRAAGELVVQADIRAPSLTGGIASMNLEEKPSEWSLQEGSLSFDHGQVYKVHAYSSETHVKFLGAEFTTDSTKKMSPGQILIQNHTGGAKDVLLTEEEFKAQAKHLC</sequence>
<feature type="signal peptide" evidence="1">
    <location>
        <begin position="1"/>
        <end position="20"/>
    </location>
</feature>
<organism evidence="2 3">
    <name type="scientific">Nonomuraea rubra</name>
    <dbReference type="NCBI Taxonomy" id="46180"/>
    <lineage>
        <taxon>Bacteria</taxon>
        <taxon>Bacillati</taxon>
        <taxon>Actinomycetota</taxon>
        <taxon>Actinomycetes</taxon>
        <taxon>Streptosporangiales</taxon>
        <taxon>Streptosporangiaceae</taxon>
        <taxon>Nonomuraea</taxon>
    </lineage>
</organism>
<dbReference type="RefSeq" id="WP_185105212.1">
    <property type="nucleotide sequence ID" value="NZ_JACHMI010000001.1"/>
</dbReference>
<dbReference type="AlphaFoldDB" id="A0A7X0NX94"/>
<comment type="caution">
    <text evidence="2">The sequence shown here is derived from an EMBL/GenBank/DDBJ whole genome shotgun (WGS) entry which is preliminary data.</text>
</comment>
<evidence type="ECO:0008006" key="4">
    <source>
        <dbReference type="Google" id="ProtNLM"/>
    </source>
</evidence>
<keyword evidence="1" id="KW-0732">Signal</keyword>
<dbReference type="Proteomes" id="UP000565579">
    <property type="component" value="Unassembled WGS sequence"/>
</dbReference>
<evidence type="ECO:0000313" key="2">
    <source>
        <dbReference type="EMBL" id="MBB6551061.1"/>
    </source>
</evidence>
<evidence type="ECO:0000256" key="1">
    <source>
        <dbReference type="SAM" id="SignalP"/>
    </source>
</evidence>
<dbReference type="PROSITE" id="PS51257">
    <property type="entry name" value="PROKAR_LIPOPROTEIN"/>
    <property type="match status" value="1"/>
</dbReference>
<accession>A0A7X0NX94</accession>
<proteinExistence type="predicted"/>
<evidence type="ECO:0000313" key="3">
    <source>
        <dbReference type="Proteomes" id="UP000565579"/>
    </source>
</evidence>
<gene>
    <name evidence="2" type="ORF">HD593_005856</name>
</gene>
<protein>
    <recommendedName>
        <fullName evidence="4">Lipocalin-like domain-containing protein</fullName>
    </recommendedName>
</protein>
<name>A0A7X0NX94_9ACTN</name>
<keyword evidence="3" id="KW-1185">Reference proteome</keyword>